<keyword evidence="1" id="KW-0472">Membrane</keyword>
<reference evidence="2 3" key="1">
    <citation type="journal article" date="2019" name="Nat. Ecol. Evol.">
        <title>Megaphylogeny resolves global patterns of mushroom evolution.</title>
        <authorList>
            <person name="Varga T."/>
            <person name="Krizsan K."/>
            <person name="Foldi C."/>
            <person name="Dima B."/>
            <person name="Sanchez-Garcia M."/>
            <person name="Sanchez-Ramirez S."/>
            <person name="Szollosi G.J."/>
            <person name="Szarkandi J.G."/>
            <person name="Papp V."/>
            <person name="Albert L."/>
            <person name="Andreopoulos W."/>
            <person name="Angelini C."/>
            <person name="Antonin V."/>
            <person name="Barry K.W."/>
            <person name="Bougher N.L."/>
            <person name="Buchanan P."/>
            <person name="Buyck B."/>
            <person name="Bense V."/>
            <person name="Catcheside P."/>
            <person name="Chovatia M."/>
            <person name="Cooper J."/>
            <person name="Damon W."/>
            <person name="Desjardin D."/>
            <person name="Finy P."/>
            <person name="Geml J."/>
            <person name="Haridas S."/>
            <person name="Hughes K."/>
            <person name="Justo A."/>
            <person name="Karasinski D."/>
            <person name="Kautmanova I."/>
            <person name="Kiss B."/>
            <person name="Kocsube S."/>
            <person name="Kotiranta H."/>
            <person name="LaButti K.M."/>
            <person name="Lechner B.E."/>
            <person name="Liimatainen K."/>
            <person name="Lipzen A."/>
            <person name="Lukacs Z."/>
            <person name="Mihaltcheva S."/>
            <person name="Morgado L.N."/>
            <person name="Niskanen T."/>
            <person name="Noordeloos M.E."/>
            <person name="Ohm R.A."/>
            <person name="Ortiz-Santana B."/>
            <person name="Ovrebo C."/>
            <person name="Racz N."/>
            <person name="Riley R."/>
            <person name="Savchenko A."/>
            <person name="Shiryaev A."/>
            <person name="Soop K."/>
            <person name="Spirin V."/>
            <person name="Szebenyi C."/>
            <person name="Tomsovsky M."/>
            <person name="Tulloss R.E."/>
            <person name="Uehling J."/>
            <person name="Grigoriev I.V."/>
            <person name="Vagvolgyi C."/>
            <person name="Papp T."/>
            <person name="Martin F.M."/>
            <person name="Miettinen O."/>
            <person name="Hibbett D.S."/>
            <person name="Nagy L.G."/>
        </authorList>
    </citation>
    <scope>NUCLEOTIDE SEQUENCE [LARGE SCALE GENOMIC DNA]</scope>
    <source>
        <strain evidence="2 3">OMC1185</strain>
    </source>
</reference>
<proteinExistence type="predicted"/>
<keyword evidence="3" id="KW-1185">Reference proteome</keyword>
<name>A0A5C3N7Y7_9AGAM</name>
<protein>
    <submittedName>
        <fullName evidence="2">Uncharacterized protein</fullName>
    </submittedName>
</protein>
<organism evidence="2 3">
    <name type="scientific">Heliocybe sulcata</name>
    <dbReference type="NCBI Taxonomy" id="5364"/>
    <lineage>
        <taxon>Eukaryota</taxon>
        <taxon>Fungi</taxon>
        <taxon>Dikarya</taxon>
        <taxon>Basidiomycota</taxon>
        <taxon>Agaricomycotina</taxon>
        <taxon>Agaricomycetes</taxon>
        <taxon>Gloeophyllales</taxon>
        <taxon>Gloeophyllaceae</taxon>
        <taxon>Heliocybe</taxon>
    </lineage>
</organism>
<evidence type="ECO:0000313" key="3">
    <source>
        <dbReference type="Proteomes" id="UP000305948"/>
    </source>
</evidence>
<dbReference type="Proteomes" id="UP000305948">
    <property type="component" value="Unassembled WGS sequence"/>
</dbReference>
<accession>A0A5C3N7Y7</accession>
<dbReference type="EMBL" id="ML213508">
    <property type="protein sequence ID" value="TFK53185.1"/>
    <property type="molecule type" value="Genomic_DNA"/>
</dbReference>
<gene>
    <name evidence="2" type="ORF">OE88DRAFT_1657101</name>
</gene>
<keyword evidence="1" id="KW-0812">Transmembrane</keyword>
<evidence type="ECO:0000313" key="2">
    <source>
        <dbReference type="EMBL" id="TFK53185.1"/>
    </source>
</evidence>
<keyword evidence="1" id="KW-1133">Transmembrane helix</keyword>
<evidence type="ECO:0000256" key="1">
    <source>
        <dbReference type="SAM" id="Phobius"/>
    </source>
</evidence>
<dbReference type="AlphaFoldDB" id="A0A5C3N7Y7"/>
<feature type="transmembrane region" description="Helical" evidence="1">
    <location>
        <begin position="6"/>
        <end position="25"/>
    </location>
</feature>
<sequence length="108" mass="12261">MNFWWPSFLFFPFCLSVTIFVVDVYTSPNIDYRRGWVIVAGVRLAAEATRRICTSRAWGDLVGRYHSSSLSYKAIGYASCPIARPKRNPNLWLGEHGCRRNTNASRGG</sequence>